<dbReference type="InterPro" id="IPR005839">
    <property type="entry name" value="Methylthiotransferase"/>
</dbReference>
<feature type="domain" description="MTTase N-terminal" evidence="8">
    <location>
        <begin position="9"/>
        <end position="126"/>
    </location>
</feature>
<dbReference type="NCBIfam" id="TIGR00089">
    <property type="entry name" value="MiaB/RimO family radical SAM methylthiotransferase"/>
    <property type="match status" value="1"/>
</dbReference>
<dbReference type="GO" id="GO:0035599">
    <property type="term" value="F:aspartic acid methylthiotransferase activity"/>
    <property type="evidence" value="ECO:0007669"/>
    <property type="project" value="TreeGrafter"/>
</dbReference>
<dbReference type="InterPro" id="IPR058240">
    <property type="entry name" value="rSAM_sf"/>
</dbReference>
<dbReference type="EMBL" id="VSSQ01000064">
    <property type="protein sequence ID" value="MPL72244.1"/>
    <property type="molecule type" value="Genomic_DNA"/>
</dbReference>
<accession>A0A644TZ68</accession>
<gene>
    <name evidence="10" type="primary">rimO_7</name>
    <name evidence="10" type="ORF">SDC9_18025</name>
</gene>
<dbReference type="HAMAP" id="MF_01865">
    <property type="entry name" value="MTTase_RimO"/>
    <property type="match status" value="1"/>
</dbReference>
<dbReference type="PANTHER" id="PTHR43837">
    <property type="entry name" value="RIBOSOMAL PROTEIN S12 METHYLTHIOTRANSFERASE RIMO"/>
    <property type="match status" value="1"/>
</dbReference>
<dbReference type="InterPro" id="IPR012340">
    <property type="entry name" value="NA-bd_OB-fold"/>
</dbReference>
<dbReference type="SUPFAM" id="SSF102114">
    <property type="entry name" value="Radical SAM enzymes"/>
    <property type="match status" value="1"/>
</dbReference>
<keyword evidence="10" id="KW-0687">Ribonucleoprotein</keyword>
<dbReference type="GO" id="GO:0005840">
    <property type="term" value="C:ribosome"/>
    <property type="evidence" value="ECO:0007669"/>
    <property type="project" value="UniProtKB-KW"/>
</dbReference>
<organism evidence="10">
    <name type="scientific">bioreactor metagenome</name>
    <dbReference type="NCBI Taxonomy" id="1076179"/>
    <lineage>
        <taxon>unclassified sequences</taxon>
        <taxon>metagenomes</taxon>
        <taxon>ecological metagenomes</taxon>
    </lineage>
</organism>
<dbReference type="PROSITE" id="PS01278">
    <property type="entry name" value="MTTASE_RADICAL"/>
    <property type="match status" value="1"/>
</dbReference>
<evidence type="ECO:0000259" key="8">
    <source>
        <dbReference type="PROSITE" id="PS51449"/>
    </source>
</evidence>
<evidence type="ECO:0000313" key="10">
    <source>
        <dbReference type="EMBL" id="MPL72244.1"/>
    </source>
</evidence>
<dbReference type="FunFam" id="3.80.30.20:FF:000001">
    <property type="entry name" value="tRNA-2-methylthio-N(6)-dimethylallyladenosine synthase 2"/>
    <property type="match status" value="1"/>
</dbReference>
<dbReference type="SFLD" id="SFLDG01082">
    <property type="entry name" value="B12-binding_domain_containing"/>
    <property type="match status" value="1"/>
</dbReference>
<dbReference type="GO" id="GO:0046872">
    <property type="term" value="F:metal ion binding"/>
    <property type="evidence" value="ECO:0007669"/>
    <property type="project" value="UniProtKB-KW"/>
</dbReference>
<dbReference type="InterPro" id="IPR038135">
    <property type="entry name" value="Methylthiotransferase_N_sf"/>
</dbReference>
<dbReference type="Pfam" id="PF00919">
    <property type="entry name" value="UPF0004"/>
    <property type="match status" value="1"/>
</dbReference>
<dbReference type="InterPro" id="IPR002792">
    <property type="entry name" value="TRAM_dom"/>
</dbReference>
<dbReference type="NCBIfam" id="TIGR01125">
    <property type="entry name" value="30S ribosomal protein S12 methylthiotransferase RimO"/>
    <property type="match status" value="1"/>
</dbReference>
<dbReference type="CDD" id="cd01335">
    <property type="entry name" value="Radical_SAM"/>
    <property type="match status" value="1"/>
</dbReference>
<keyword evidence="2" id="KW-0004">4Fe-4S</keyword>
<dbReference type="AlphaFoldDB" id="A0A644TZ68"/>
<evidence type="ECO:0000256" key="6">
    <source>
        <dbReference type="ARBA" id="ARBA00023004"/>
    </source>
</evidence>
<dbReference type="EC" id="2.8.4.4" evidence="10"/>
<dbReference type="GO" id="GO:0006400">
    <property type="term" value="P:tRNA modification"/>
    <property type="evidence" value="ECO:0007669"/>
    <property type="project" value="InterPro"/>
</dbReference>
<keyword evidence="7" id="KW-0411">Iron-sulfur</keyword>
<dbReference type="InterPro" id="IPR007197">
    <property type="entry name" value="rSAM"/>
</dbReference>
<dbReference type="InterPro" id="IPR006638">
    <property type="entry name" value="Elp3/MiaA/NifB-like_rSAM"/>
</dbReference>
<reference evidence="10" key="1">
    <citation type="submission" date="2019-08" db="EMBL/GenBank/DDBJ databases">
        <authorList>
            <person name="Kucharzyk K."/>
            <person name="Murdoch R.W."/>
            <person name="Higgins S."/>
            <person name="Loffler F."/>
        </authorList>
    </citation>
    <scope>NUCLEOTIDE SEQUENCE</scope>
</reference>
<dbReference type="InterPro" id="IPR005840">
    <property type="entry name" value="Ribosomal_uS12_MeSTrfase_RimO"/>
</dbReference>
<dbReference type="InterPro" id="IPR023404">
    <property type="entry name" value="rSAM_horseshoe"/>
</dbReference>
<evidence type="ECO:0000256" key="4">
    <source>
        <dbReference type="ARBA" id="ARBA00022691"/>
    </source>
</evidence>
<dbReference type="PROSITE" id="PS51918">
    <property type="entry name" value="RADICAL_SAM"/>
    <property type="match status" value="1"/>
</dbReference>
<evidence type="ECO:0000256" key="1">
    <source>
        <dbReference type="ARBA" id="ARBA00001966"/>
    </source>
</evidence>
<name>A0A644TZ68_9ZZZZ</name>
<keyword evidence="5" id="KW-0479">Metal-binding</keyword>
<evidence type="ECO:0000256" key="7">
    <source>
        <dbReference type="ARBA" id="ARBA00023014"/>
    </source>
</evidence>
<dbReference type="SFLD" id="SFLDG01061">
    <property type="entry name" value="methylthiotransferase"/>
    <property type="match status" value="1"/>
</dbReference>
<dbReference type="SFLD" id="SFLDS00029">
    <property type="entry name" value="Radical_SAM"/>
    <property type="match status" value="1"/>
</dbReference>
<dbReference type="SFLD" id="SFLDF00274">
    <property type="entry name" value="ribosomal_protein_S12_methylth"/>
    <property type="match status" value="1"/>
</dbReference>
<dbReference type="InterPro" id="IPR013848">
    <property type="entry name" value="Methylthiotransferase_N"/>
</dbReference>
<dbReference type="GO" id="GO:0005829">
    <property type="term" value="C:cytosol"/>
    <property type="evidence" value="ECO:0007669"/>
    <property type="project" value="TreeGrafter"/>
</dbReference>
<dbReference type="PROSITE" id="PS51449">
    <property type="entry name" value="MTTASE_N"/>
    <property type="match status" value="1"/>
</dbReference>
<protein>
    <submittedName>
        <fullName evidence="10">Ribosomal protein S12 methylthiotransferase RimO</fullName>
        <ecNumber evidence="10">2.8.4.4</ecNumber>
    </submittedName>
</protein>
<dbReference type="SMART" id="SM00729">
    <property type="entry name" value="Elp3"/>
    <property type="match status" value="1"/>
</dbReference>
<keyword evidence="10" id="KW-0808">Transferase</keyword>
<feature type="domain" description="Radical SAM core" evidence="9">
    <location>
        <begin position="136"/>
        <end position="366"/>
    </location>
</feature>
<evidence type="ECO:0000259" key="9">
    <source>
        <dbReference type="PROSITE" id="PS51918"/>
    </source>
</evidence>
<keyword evidence="3" id="KW-0963">Cytoplasm</keyword>
<keyword evidence="6" id="KW-0408">Iron</keyword>
<dbReference type="Pfam" id="PF04055">
    <property type="entry name" value="Radical_SAM"/>
    <property type="match status" value="1"/>
</dbReference>
<dbReference type="Gene3D" id="2.40.50.140">
    <property type="entry name" value="Nucleic acid-binding proteins"/>
    <property type="match status" value="1"/>
</dbReference>
<sequence length="435" mass="48728">MKSTVPGIKTANIITLGCSKNLVDSEVMMRQLRAAGVDTLHDSNKPADVVIINTCGFINDAKEESVDTILQWAGERKRERIRKLFVMGCLSQRYKEDLIKEMPEVDGFFGVNDLSAILSALNAPLRRELLDERVITTPAHFAYLKISEGCDRKCSFCAIPQIRGKNISKPVDQLVSEARFLAGSGVKELILIAQDLTYYGIDLNGKRQLAGLIGALSGVDGIEWIRLHYAFPAGFPLRVLDIIRDNPKICRYLDIPLQHISSRILKSMKRGLDGQGTRNLIRTIRQKVPGIAIRSSFIVGYPGETNEEFNELKTFISENEFDRLGVFTYSHEENTPAFRLKDDIRPAVKARRAEQIMLMQQDISAKRNAALIGSEINVIVDRKENDFWSGRSEFDSPEVDNEVLIDDPEGKLYPGLIARVKITGADLYDLKAIAT</sequence>
<dbReference type="Gene3D" id="3.80.30.20">
    <property type="entry name" value="tm_1862 like domain"/>
    <property type="match status" value="1"/>
</dbReference>
<proteinExistence type="inferred from homology"/>
<evidence type="ECO:0000256" key="3">
    <source>
        <dbReference type="ARBA" id="ARBA00022490"/>
    </source>
</evidence>
<comment type="cofactor">
    <cofactor evidence="1">
        <name>[4Fe-4S] cluster</name>
        <dbReference type="ChEBI" id="CHEBI:49883"/>
    </cofactor>
</comment>
<keyword evidence="10" id="KW-0689">Ribosomal protein</keyword>
<dbReference type="Gene3D" id="3.40.50.12160">
    <property type="entry name" value="Methylthiotransferase, N-terminal domain"/>
    <property type="match status" value="1"/>
</dbReference>
<evidence type="ECO:0000256" key="5">
    <source>
        <dbReference type="ARBA" id="ARBA00022723"/>
    </source>
</evidence>
<keyword evidence="4" id="KW-0949">S-adenosyl-L-methionine</keyword>
<comment type="caution">
    <text evidence="10">The sequence shown here is derived from an EMBL/GenBank/DDBJ whole genome shotgun (WGS) entry which is preliminary data.</text>
</comment>
<dbReference type="PANTHER" id="PTHR43837:SF1">
    <property type="entry name" value="RIBOSOMAL PROTEIN US12 METHYLTHIOTRANSFERASE RIMO"/>
    <property type="match status" value="1"/>
</dbReference>
<dbReference type="GO" id="GO:0051539">
    <property type="term" value="F:4 iron, 4 sulfur cluster binding"/>
    <property type="evidence" value="ECO:0007669"/>
    <property type="project" value="UniProtKB-KW"/>
</dbReference>
<dbReference type="GO" id="GO:0103039">
    <property type="term" value="F:protein methylthiotransferase activity"/>
    <property type="evidence" value="ECO:0007669"/>
    <property type="project" value="UniProtKB-EC"/>
</dbReference>
<dbReference type="InterPro" id="IPR020612">
    <property type="entry name" value="Methylthiotransferase_CS"/>
</dbReference>
<dbReference type="Pfam" id="PF18693">
    <property type="entry name" value="TRAM_2"/>
    <property type="match status" value="1"/>
</dbReference>
<evidence type="ECO:0000256" key="2">
    <source>
        <dbReference type="ARBA" id="ARBA00022485"/>
    </source>
</evidence>